<feature type="domain" description="DUF4140" evidence="3">
    <location>
        <begin position="48"/>
        <end position="153"/>
    </location>
</feature>
<dbReference type="Pfam" id="PF13598">
    <property type="entry name" value="DUF4139"/>
    <property type="match status" value="1"/>
</dbReference>
<dbReference type="STRING" id="37992.A0A4Z0YYQ9"/>
<dbReference type="Proteomes" id="UP000297716">
    <property type="component" value="Unassembled WGS sequence"/>
</dbReference>
<dbReference type="EMBL" id="SKBN01000088">
    <property type="protein sequence ID" value="TGJ83643.1"/>
    <property type="molecule type" value="Genomic_DNA"/>
</dbReference>
<dbReference type="InterPro" id="IPR037291">
    <property type="entry name" value="DUF4139"/>
</dbReference>
<dbReference type="PANTHER" id="PTHR31005">
    <property type="entry name" value="DUF4139 DOMAIN-CONTAINING PROTEIN"/>
    <property type="match status" value="1"/>
</dbReference>
<evidence type="ECO:0000256" key="1">
    <source>
        <dbReference type="SAM" id="MobiDB-lite"/>
    </source>
</evidence>
<evidence type="ECO:0008006" key="6">
    <source>
        <dbReference type="Google" id="ProtNLM"/>
    </source>
</evidence>
<gene>
    <name evidence="4" type="ORF">E0Z10_g5149</name>
</gene>
<accession>A0A4Z0YYQ9</accession>
<evidence type="ECO:0000313" key="4">
    <source>
        <dbReference type="EMBL" id="TGJ83643.1"/>
    </source>
</evidence>
<feature type="region of interest" description="Disordered" evidence="1">
    <location>
        <begin position="95"/>
        <end position="119"/>
    </location>
</feature>
<feature type="domain" description="DUF4139" evidence="2">
    <location>
        <begin position="293"/>
        <end position="713"/>
    </location>
</feature>
<feature type="compositionally biased region" description="Acidic residues" evidence="1">
    <location>
        <begin position="108"/>
        <end position="118"/>
    </location>
</feature>
<dbReference type="Pfam" id="PF13600">
    <property type="entry name" value="DUF4140"/>
    <property type="match status" value="1"/>
</dbReference>
<keyword evidence="5" id="KW-1185">Reference proteome</keyword>
<protein>
    <recommendedName>
        <fullName evidence="6">DUF4140 domain-containing protein</fullName>
    </recommendedName>
</protein>
<evidence type="ECO:0000313" key="5">
    <source>
        <dbReference type="Proteomes" id="UP000297716"/>
    </source>
</evidence>
<dbReference type="AlphaFoldDB" id="A0A4Z0YYQ9"/>
<organism evidence="4 5">
    <name type="scientific">Xylaria hypoxylon</name>
    <dbReference type="NCBI Taxonomy" id="37992"/>
    <lineage>
        <taxon>Eukaryota</taxon>
        <taxon>Fungi</taxon>
        <taxon>Dikarya</taxon>
        <taxon>Ascomycota</taxon>
        <taxon>Pezizomycotina</taxon>
        <taxon>Sordariomycetes</taxon>
        <taxon>Xylariomycetidae</taxon>
        <taxon>Xylariales</taxon>
        <taxon>Xylariaceae</taxon>
        <taxon>Xylaria</taxon>
    </lineage>
</organism>
<reference evidence="4 5" key="1">
    <citation type="submission" date="2019-03" db="EMBL/GenBank/DDBJ databases">
        <title>Draft genome sequence of Xylaria hypoxylon DSM 108379, a ubiquitous saprotrophic-parasitic fungi on hardwood.</title>
        <authorList>
            <person name="Buettner E."/>
            <person name="Leonhardt S."/>
            <person name="Gebauer A.M."/>
            <person name="Liers C."/>
            <person name="Hofrichter M."/>
            <person name="Kellner H."/>
        </authorList>
    </citation>
    <scope>NUCLEOTIDE SEQUENCE [LARGE SCALE GENOMIC DNA]</scope>
    <source>
        <strain evidence="4 5">DSM 108379</strain>
    </source>
</reference>
<dbReference type="InterPro" id="IPR011935">
    <property type="entry name" value="CHP02231"/>
</dbReference>
<sequence>MAFGDSVSRPSPESVTDASIKIDHRHEYHVRHLPTRSVILFPTSARVPGSNQITIIGLTPTLDEHSVKVEGTGHAMITDIAIDLLPNRESFDDVFTELNDPDNKFDDPDTNSSEEDDKGPELKAALDKMRQLLVEEKTARENVYSAENRLQILDAYGRSIAAGREGHSKTSFEDGLKIYKNEREDIFRDHLEGEAKVQVVAKEIALLQKATTRLRKHDEKDRVRARAAKDKEREKQRRKDQEEAKEGKRVRKEREMYWPKQVHIITVNIYVKATSDDSEGLSLDDVDMSTCDLTLSYVTTHAFWSPTYDMALSTATNWGVLCFDARLTNQTSETWDGCQIMLSTSQTDFSGLGESAPTLVPWRIGLAWKDQTRVTPAIMYSGEEMNVHPAREPTTRTQRQELFGVERPLPQVGQELQTQLRRSPFRESPYPNSQIVLNPQNQPAFGTNAAVGGGIFASIPAPSSTASLFGHTQQVAAKNNVSIFDTSVQQRKLVQGPGIESGGSTVNTMRGGQVINRSAFNDDDYDDTPASLQVDLKFKEPSSEETGLATTYILQGLKSLSPSSTTSRHRVARITYSDIVFSRVVVAKHKQVVFLTAKVLNDSGLALPKGRTGLTVDGSFLGRAALPHCIAGDTFTLGLGIDPSIQVIYPRPEVKQSVGSMMFSTKENHTFFARTITLVNTRDETQGGPVQVTVLDQMPVTEDERVKITLVKPVDLVVNGPSVSTGESGDDGDDDKKEWGRAGQKPS</sequence>
<dbReference type="PANTHER" id="PTHR31005:SF8">
    <property type="entry name" value="DUF4139 DOMAIN-CONTAINING PROTEIN"/>
    <property type="match status" value="1"/>
</dbReference>
<feature type="region of interest" description="Disordered" evidence="1">
    <location>
        <begin position="719"/>
        <end position="747"/>
    </location>
</feature>
<proteinExistence type="predicted"/>
<dbReference type="OrthoDB" id="10068793at2759"/>
<dbReference type="InterPro" id="IPR025554">
    <property type="entry name" value="DUF4140"/>
</dbReference>
<comment type="caution">
    <text evidence="4">The sequence shown here is derived from an EMBL/GenBank/DDBJ whole genome shotgun (WGS) entry which is preliminary data.</text>
</comment>
<evidence type="ECO:0000259" key="2">
    <source>
        <dbReference type="Pfam" id="PF13598"/>
    </source>
</evidence>
<evidence type="ECO:0000259" key="3">
    <source>
        <dbReference type="Pfam" id="PF13600"/>
    </source>
</evidence>
<feature type="region of interest" description="Disordered" evidence="1">
    <location>
        <begin position="217"/>
        <end position="251"/>
    </location>
</feature>
<name>A0A4Z0YYQ9_9PEZI</name>